<evidence type="ECO:0000313" key="3">
    <source>
        <dbReference type="EMBL" id="AAV79252.1"/>
    </source>
</evidence>
<dbReference type="GO" id="GO:0019239">
    <property type="term" value="F:deaminase activity"/>
    <property type="evidence" value="ECO:0007669"/>
    <property type="project" value="TreeGrafter"/>
</dbReference>
<gene>
    <name evidence="3" type="ordered locus">SPA3441</name>
    <name evidence="4" type="ORF">GNB70_002318</name>
</gene>
<protein>
    <submittedName>
        <fullName evidence="3">Regulatory protein</fullName>
    </submittedName>
    <submittedName>
        <fullName evidence="4">RidA family protein</fullName>
    </submittedName>
</protein>
<dbReference type="EMBL" id="DAASTS010000010">
    <property type="protein sequence ID" value="HAE6986634.1"/>
    <property type="molecule type" value="Genomic_DNA"/>
</dbReference>
<comment type="similarity">
    <text evidence="1">Belongs to the RutC family.</text>
</comment>
<dbReference type="PROSITE" id="PS01094">
    <property type="entry name" value="UPF0076"/>
    <property type="match status" value="1"/>
</dbReference>
<comment type="subunit">
    <text evidence="2">Homotrimer.</text>
</comment>
<evidence type="ECO:0000256" key="1">
    <source>
        <dbReference type="ARBA" id="ARBA00010552"/>
    </source>
</evidence>
<dbReference type="SUPFAM" id="SSF55298">
    <property type="entry name" value="YjgF-like"/>
    <property type="match status" value="1"/>
</dbReference>
<dbReference type="PANTHER" id="PTHR11803:SF39">
    <property type="entry name" value="2-IMINOBUTANOATE_2-IMINOPROPANOATE DEAMINASE"/>
    <property type="match status" value="1"/>
</dbReference>
<dbReference type="KEGG" id="spt:SPA3441"/>
<dbReference type="Pfam" id="PF01042">
    <property type="entry name" value="Ribonuc_L-PSP"/>
    <property type="match status" value="1"/>
</dbReference>
<dbReference type="InterPro" id="IPR035959">
    <property type="entry name" value="RutC-like_sf"/>
</dbReference>
<name>A0A0H2WT89_SALPA</name>
<dbReference type="CDD" id="cd00448">
    <property type="entry name" value="YjgF_YER057c_UK114_family"/>
    <property type="match status" value="1"/>
</dbReference>
<dbReference type="AlphaFoldDB" id="A0A0H2WT89"/>
<reference evidence="4" key="2">
    <citation type="journal article" date="2018" name="Genome Biol.">
        <title>SKESA: strategic k-mer extension for scrupulous assemblies.</title>
        <authorList>
            <person name="Souvorov A."/>
            <person name="Agarwala R."/>
            <person name="Lipman D.J."/>
        </authorList>
    </citation>
    <scope>NUCLEOTIDE SEQUENCE</scope>
    <source>
        <strain evidence="4">ATCC 9150</strain>
    </source>
</reference>
<dbReference type="PANTHER" id="PTHR11803">
    <property type="entry name" value="2-IMINOBUTANOATE/2-IMINOPROPANOATE DEAMINASE RIDA"/>
    <property type="match status" value="1"/>
</dbReference>
<proteinExistence type="inferred from homology"/>
<reference evidence="3 5" key="1">
    <citation type="journal article" date="2004" name="Nat. Genet.">
        <title>Comparison of genome degradation in Paratyphi A and Typhi, human-restricted serovars of Salmonella enterica that cause typhoid.</title>
        <authorList>
            <person name="McClelland M."/>
            <person name="Sanderson K.E."/>
            <person name="Clifton S.W."/>
            <person name="Latreille P."/>
            <person name="Porwollik S."/>
            <person name="Sabo A."/>
            <person name="Meyer R."/>
            <person name="Bieri T."/>
            <person name="Ozersky P."/>
            <person name="McLellan M."/>
            <person name="Harkins C.R."/>
            <person name="Wang C."/>
            <person name="Nguyen C."/>
            <person name="Berghoff A."/>
            <person name="Elliott G."/>
            <person name="Kohlberg S."/>
            <person name="Strong C."/>
            <person name="Du F."/>
            <person name="Carter J."/>
            <person name="Kremizki C."/>
            <person name="Layman D."/>
            <person name="Leonard S."/>
            <person name="Sun H."/>
            <person name="Fulton L."/>
            <person name="Nash W."/>
            <person name="Miner T."/>
            <person name="Minx P."/>
            <person name="Delehaunty K."/>
            <person name="Fronick C."/>
            <person name="Magrini V."/>
            <person name="Nhan M."/>
            <person name="Warren W."/>
            <person name="Florea L."/>
            <person name="Spieth J."/>
            <person name="Wilson R.K."/>
        </authorList>
    </citation>
    <scope>NUCLEOTIDE SEQUENCE [LARGE SCALE GENOMIC DNA]</scope>
    <source>
        <strain evidence="3">ATCC 9150</strain>
        <strain evidence="5">ATCC 9150 / SARB42</strain>
    </source>
</reference>
<dbReference type="FunFam" id="3.30.1330.40:FF:000001">
    <property type="entry name" value="L-PSP family endoribonuclease"/>
    <property type="match status" value="1"/>
</dbReference>
<dbReference type="GO" id="GO:0005829">
    <property type="term" value="C:cytosol"/>
    <property type="evidence" value="ECO:0007669"/>
    <property type="project" value="TreeGrafter"/>
</dbReference>
<accession>A0A0H2WT89</accession>
<evidence type="ECO:0000313" key="5">
    <source>
        <dbReference type="Proteomes" id="UP000008185"/>
    </source>
</evidence>
<dbReference type="Gene3D" id="3.30.1330.40">
    <property type="entry name" value="RutC-like"/>
    <property type="match status" value="1"/>
</dbReference>
<dbReference type="InterPro" id="IPR019897">
    <property type="entry name" value="RidA_CS"/>
</dbReference>
<dbReference type="InterPro" id="IPR006175">
    <property type="entry name" value="YjgF/YER057c/UK114"/>
</dbReference>
<dbReference type="InterPro" id="IPR006056">
    <property type="entry name" value="RidA"/>
</dbReference>
<dbReference type="EMBL" id="CP000026">
    <property type="protein sequence ID" value="AAV79252.1"/>
    <property type="molecule type" value="Genomic_DNA"/>
</dbReference>
<dbReference type="NCBIfam" id="TIGR00004">
    <property type="entry name" value="Rid family detoxifying hydrolase"/>
    <property type="match status" value="1"/>
</dbReference>
<evidence type="ECO:0000313" key="4">
    <source>
        <dbReference type="EMBL" id="HAE6986634.1"/>
    </source>
</evidence>
<sequence>MKEIIFTETAPAAIGSYSQGNAMGNLIFTSGQLPINADSGKIETDDIQEQTRQSLLNLLAVVKMAGGDTDTVLKTTCFLSDMADFAAFNDVYASFFKINPPARSCFAVKTLPMGARVEIEAVAFRQ</sequence>
<reference evidence="4" key="3">
    <citation type="submission" date="2018-07" db="EMBL/GenBank/DDBJ databases">
        <authorList>
            <consortium name="NCBI Pathogen Detection Project"/>
        </authorList>
    </citation>
    <scope>NUCLEOTIDE SEQUENCE</scope>
    <source>
        <strain evidence="4">ATCC 9150</strain>
    </source>
</reference>
<dbReference type="Proteomes" id="UP000008185">
    <property type="component" value="Chromosome"/>
</dbReference>
<organism evidence="3 5">
    <name type="scientific">Salmonella paratyphi A (strain ATCC 9150 / SARB42)</name>
    <dbReference type="NCBI Taxonomy" id="295319"/>
    <lineage>
        <taxon>Bacteria</taxon>
        <taxon>Pseudomonadati</taxon>
        <taxon>Pseudomonadota</taxon>
        <taxon>Gammaproteobacteria</taxon>
        <taxon>Enterobacterales</taxon>
        <taxon>Enterobacteriaceae</taxon>
        <taxon>Salmonella</taxon>
    </lineage>
</organism>
<dbReference type="HOGENOM" id="CLU_100715_7_1_6"/>
<evidence type="ECO:0000256" key="2">
    <source>
        <dbReference type="ARBA" id="ARBA00011233"/>
    </source>
</evidence>
<dbReference type="RefSeq" id="WP_000658719.1">
    <property type="nucleotide sequence ID" value="NC_006511.1"/>
</dbReference>